<dbReference type="Pfam" id="PF02540">
    <property type="entry name" value="NAD_synthase"/>
    <property type="match status" value="1"/>
</dbReference>
<organism evidence="2 3">
    <name type="scientific">Methanococcus voltae (strain ATCC BAA-1334 / A3)</name>
    <dbReference type="NCBI Taxonomy" id="456320"/>
    <lineage>
        <taxon>Archaea</taxon>
        <taxon>Methanobacteriati</taxon>
        <taxon>Methanobacteriota</taxon>
        <taxon>Methanomada group</taxon>
        <taxon>Methanococci</taxon>
        <taxon>Methanococcales</taxon>
        <taxon>Methanococcaceae</taxon>
        <taxon>Methanococcus</taxon>
    </lineage>
</organism>
<dbReference type="GO" id="GO:0006163">
    <property type="term" value="P:purine nucleotide metabolic process"/>
    <property type="evidence" value="ECO:0007669"/>
    <property type="project" value="UniProtKB-ARBA"/>
</dbReference>
<keyword evidence="2" id="KW-0808">Transferase</keyword>
<dbReference type="STRING" id="456320.Mvol_0234"/>
<dbReference type="AlphaFoldDB" id="D7DRY4"/>
<evidence type="ECO:0000313" key="3">
    <source>
        <dbReference type="Proteomes" id="UP000007722"/>
    </source>
</evidence>
<name>D7DRY4_METV3</name>
<gene>
    <name evidence="2" type="ordered locus">Mvol_0234</name>
</gene>
<dbReference type="EMBL" id="CP002057">
    <property type="protein sequence ID" value="ADI35894.1"/>
    <property type="molecule type" value="Genomic_DNA"/>
</dbReference>
<protein>
    <submittedName>
        <fullName evidence="2">N-acetyl sugar amidotransferase</fullName>
    </submittedName>
</protein>
<dbReference type="HOGENOM" id="CLU_056004_0_0_2"/>
<reference evidence="2 3" key="1">
    <citation type="submission" date="2010-05" db="EMBL/GenBank/DDBJ databases">
        <title>Complete sequence of Methanococcus voltae A3.</title>
        <authorList>
            <consortium name="US DOE Joint Genome Institute"/>
            <person name="Lucas S."/>
            <person name="Copeland A."/>
            <person name="Lapidus A."/>
            <person name="Cheng J.-F."/>
            <person name="Bruce D."/>
            <person name="Goodwin L."/>
            <person name="Pitluck S."/>
            <person name="Lowry S."/>
            <person name="Clum A."/>
            <person name="Land M."/>
            <person name="Hauser L."/>
            <person name="Kyrpides N."/>
            <person name="Mikhailova N."/>
            <person name="Whitman W.B."/>
            <person name="Woyke T."/>
        </authorList>
    </citation>
    <scope>NUCLEOTIDE SEQUENCE [LARGE SCALE GENOMIC DNA]</scope>
    <source>
        <strain evidence="3">ATCC BAA-1334 / A3</strain>
    </source>
</reference>
<evidence type="ECO:0000313" key="2">
    <source>
        <dbReference type="EMBL" id="ADI35894.1"/>
    </source>
</evidence>
<dbReference type="NCBIfam" id="TIGR03573">
    <property type="entry name" value="WbuX"/>
    <property type="match status" value="1"/>
</dbReference>
<dbReference type="OrthoDB" id="10500at2157"/>
<evidence type="ECO:0000259" key="1">
    <source>
        <dbReference type="Pfam" id="PF02540"/>
    </source>
</evidence>
<proteinExistence type="predicted"/>
<feature type="domain" description="NAD/GMP synthase" evidence="1">
    <location>
        <begin position="70"/>
        <end position="127"/>
    </location>
</feature>
<dbReference type="eggNOG" id="arCOG15275">
    <property type="taxonomic scope" value="Archaea"/>
</dbReference>
<dbReference type="Proteomes" id="UP000007722">
    <property type="component" value="Chromosome"/>
</dbReference>
<dbReference type="KEGG" id="mvo:Mvol_0234"/>
<dbReference type="InterPro" id="IPR014729">
    <property type="entry name" value="Rossmann-like_a/b/a_fold"/>
</dbReference>
<dbReference type="GO" id="GO:0016740">
    <property type="term" value="F:transferase activity"/>
    <property type="evidence" value="ECO:0007669"/>
    <property type="project" value="UniProtKB-KW"/>
</dbReference>
<dbReference type="Gene3D" id="3.40.50.620">
    <property type="entry name" value="HUPs"/>
    <property type="match status" value="1"/>
</dbReference>
<dbReference type="InterPro" id="IPR022310">
    <property type="entry name" value="NAD/GMP_synthase"/>
</dbReference>
<dbReference type="InterPro" id="IPR020022">
    <property type="entry name" value="N-acetyl_sugar_amidoTrfase"/>
</dbReference>
<dbReference type="InParanoid" id="D7DRY4"/>
<keyword evidence="3" id="KW-1185">Reference proteome</keyword>
<dbReference type="SUPFAM" id="SSF52402">
    <property type="entry name" value="Adenine nucleotide alpha hydrolases-like"/>
    <property type="match status" value="1"/>
</dbReference>
<sequence>MNNEYRICKRCVMDTTDENITFDENGYCNHCTKVLKNLNSYPFNLNDQEKETELKKLVDKIKADGKGKKYDCIIGVSGGADSTYVAYLVKKLGLRPLAVHVDNGWNSDLSVKNIENTLNKLGIELYTHVLDWDEFRDLQLSYIKSSTPDLEVPTDHAIYAVMFKIASKNNIKYILSGYNYKTESILPPTWSNGGHDWKYISYIQKTFGTRKLKNYPHRSLIDIGIQEFILKIKRINILDYVDYNKKDATEIVSTELGWKPYPVKHGESVYTKFIQSYILPVKFGYDKRKSYMSALICSGQLTRDEALEELKKDIYTPQELNETIEYVCDKLEITKDDFEKYMKLPNKTYFDYPSYDTNPILVKMKKVYHNLNNTKYFRLDE</sequence>
<accession>D7DRY4</accession>